<evidence type="ECO:0008006" key="4">
    <source>
        <dbReference type="Google" id="ProtNLM"/>
    </source>
</evidence>
<feature type="compositionally biased region" description="Pro residues" evidence="1">
    <location>
        <begin position="195"/>
        <end position="210"/>
    </location>
</feature>
<sequence>MAEGSAATAAAASAPGLRGRARRRRASPPPRLGAPRARSAAARPGAPPRRASAARSGRASSRPPGRRSASPFLLRLRLLPHKYQLLTPSPDLAAAAAATLRSASASRDFRAGLGPPRLAPTRPPALSLRPLRQSVCAFAAAAPPTHPGSSRTGVAGAAPRARRPAVARDVSTPPPSPPPPSPLPPPRVARLPPSAVAPPRAPRAPRPGPPSGQGVAAAAAASGAANQCCPRPPSSPISHFADAPPRAPPARAGLTPGAPLHLPRSPDSPARAPAATAASPVRI</sequence>
<dbReference type="RefSeq" id="XP_072616586.1">
    <property type="nucleotide sequence ID" value="XM_072760485.1"/>
</dbReference>
<feature type="compositionally biased region" description="Low complexity" evidence="1">
    <location>
        <begin position="212"/>
        <end position="225"/>
    </location>
</feature>
<dbReference type="GeneID" id="140599252"/>
<organism evidence="2 3">
    <name type="scientific">Vulpes vulpes</name>
    <name type="common">Red fox</name>
    <dbReference type="NCBI Taxonomy" id="9627"/>
    <lineage>
        <taxon>Eukaryota</taxon>
        <taxon>Metazoa</taxon>
        <taxon>Chordata</taxon>
        <taxon>Craniata</taxon>
        <taxon>Vertebrata</taxon>
        <taxon>Euteleostomi</taxon>
        <taxon>Mammalia</taxon>
        <taxon>Eutheria</taxon>
        <taxon>Laurasiatheria</taxon>
        <taxon>Carnivora</taxon>
        <taxon>Caniformia</taxon>
        <taxon>Canidae</taxon>
        <taxon>Vulpes</taxon>
    </lineage>
</organism>
<feature type="compositionally biased region" description="Pro residues" evidence="1">
    <location>
        <begin position="172"/>
        <end position="187"/>
    </location>
</feature>
<feature type="compositionally biased region" description="Low complexity" evidence="1">
    <location>
        <begin position="241"/>
        <end position="283"/>
    </location>
</feature>
<reference evidence="3" key="1">
    <citation type="submission" date="2025-08" db="UniProtKB">
        <authorList>
            <consortium name="RefSeq"/>
        </authorList>
    </citation>
    <scope>IDENTIFICATION</scope>
    <source>
        <tissue evidence="3">Cell line</tissue>
    </source>
</reference>
<feature type="region of interest" description="Disordered" evidence="1">
    <location>
        <begin position="98"/>
        <end position="125"/>
    </location>
</feature>
<evidence type="ECO:0000256" key="1">
    <source>
        <dbReference type="SAM" id="MobiDB-lite"/>
    </source>
</evidence>
<protein>
    <recommendedName>
        <fullName evidence="4">Vegetative cell wall protein gp1-like</fullName>
    </recommendedName>
</protein>
<feature type="region of interest" description="Disordered" evidence="1">
    <location>
        <begin position="139"/>
        <end position="283"/>
    </location>
</feature>
<proteinExistence type="predicted"/>
<accession>A0ABM5AP64</accession>
<name>A0ABM5AP64_VULVU</name>
<gene>
    <name evidence="3" type="primary">LOC140599252</name>
</gene>
<feature type="compositionally biased region" description="Low complexity" evidence="1">
    <location>
        <begin position="33"/>
        <end position="71"/>
    </location>
</feature>
<dbReference type="Proteomes" id="UP001652641">
    <property type="component" value="Chromosome 6"/>
</dbReference>
<evidence type="ECO:0000313" key="2">
    <source>
        <dbReference type="Proteomes" id="UP001652641"/>
    </source>
</evidence>
<keyword evidence="2" id="KW-1185">Reference proteome</keyword>
<feature type="compositionally biased region" description="Low complexity" evidence="1">
    <location>
        <begin position="1"/>
        <end position="18"/>
    </location>
</feature>
<evidence type="ECO:0000313" key="3">
    <source>
        <dbReference type="RefSeq" id="XP_072616586.1"/>
    </source>
</evidence>
<feature type="region of interest" description="Disordered" evidence="1">
    <location>
        <begin position="1"/>
        <end position="71"/>
    </location>
</feature>